<evidence type="ECO:0008006" key="4">
    <source>
        <dbReference type="Google" id="ProtNLM"/>
    </source>
</evidence>
<name>A0A1F5YX51_9BACT</name>
<proteinExistence type="predicted"/>
<keyword evidence="1" id="KW-0732">Signal</keyword>
<dbReference type="Proteomes" id="UP000179129">
    <property type="component" value="Unassembled WGS sequence"/>
</dbReference>
<feature type="signal peptide" evidence="1">
    <location>
        <begin position="1"/>
        <end position="21"/>
    </location>
</feature>
<feature type="chain" id="PRO_5009522711" description="Heparinase II N-terminal domain-containing protein" evidence="1">
    <location>
        <begin position="22"/>
        <end position="430"/>
    </location>
</feature>
<dbReference type="Gene3D" id="1.50.10.100">
    <property type="entry name" value="Chondroitin AC/alginate lyase"/>
    <property type="match status" value="1"/>
</dbReference>
<dbReference type="EMBL" id="MFIX01000103">
    <property type="protein sequence ID" value="OGG04663.1"/>
    <property type="molecule type" value="Genomic_DNA"/>
</dbReference>
<dbReference type="AlphaFoldDB" id="A0A1F5YX51"/>
<evidence type="ECO:0000256" key="1">
    <source>
        <dbReference type="SAM" id="SignalP"/>
    </source>
</evidence>
<gene>
    <name evidence="2" type="ORF">A3F83_02040</name>
</gene>
<dbReference type="InterPro" id="IPR008929">
    <property type="entry name" value="Chondroitin_lyas"/>
</dbReference>
<evidence type="ECO:0000313" key="3">
    <source>
        <dbReference type="Proteomes" id="UP000179129"/>
    </source>
</evidence>
<reference evidence="2 3" key="1">
    <citation type="journal article" date="2016" name="Nat. Commun.">
        <title>Thousands of microbial genomes shed light on interconnected biogeochemical processes in an aquifer system.</title>
        <authorList>
            <person name="Anantharaman K."/>
            <person name="Brown C.T."/>
            <person name="Hug L.A."/>
            <person name="Sharon I."/>
            <person name="Castelle C.J."/>
            <person name="Probst A.J."/>
            <person name="Thomas B.C."/>
            <person name="Singh A."/>
            <person name="Wilkins M.J."/>
            <person name="Karaoz U."/>
            <person name="Brodie E.L."/>
            <person name="Williams K.H."/>
            <person name="Hubbard S.S."/>
            <person name="Banfield J.F."/>
        </authorList>
    </citation>
    <scope>NUCLEOTIDE SEQUENCE [LARGE SCALE GENOMIC DNA]</scope>
</reference>
<protein>
    <recommendedName>
        <fullName evidence="4">Heparinase II N-terminal domain-containing protein</fullName>
    </recommendedName>
</protein>
<organism evidence="2 3">
    <name type="scientific">Candidatus Glassbacteria bacterium RIFCSPLOWO2_12_FULL_58_11</name>
    <dbReference type="NCBI Taxonomy" id="1817867"/>
    <lineage>
        <taxon>Bacteria</taxon>
        <taxon>Candidatus Glassiibacteriota</taxon>
    </lineage>
</organism>
<sequence>MKTVRLLLLALTLPLSALMSATLDNHPRWKSESLPGLYYEVLAAAVEKEAALQAPDGRFRQRQPESAGDKELSWRVTGMQFIYAAALLYASAHPSNPLHGDRKVLEMAFRAGDYLAGCVEKDGTVVPRINGVAVEPLDAHRSLYCWTEALGLLEKDLDSERREAWRSALRRAGEQLLATEVAPKISRPRYTSPFLGFSPNHMGLRLTTVWRMGMVLGIPEWVELTQPAIRRFVNEIHDGGYWAEHDGPTMSYDYLNGSVAGLYWIYSGDPAALRAMRLNTDYHTHWATPDGVDIHTIDQRNRNHFEVNASFGLFAFCYFPDGRRFARFKILAALGDTDDPLKAFGLEELGRVAQAAHYHTEGPEAPIPQEYLTYHHSLDRPAVVKKSGPWVYSISAILSPERPLSQFYLDRTAPISLWHGRTRHIIAGGN</sequence>
<accession>A0A1F5YX51</accession>
<comment type="caution">
    <text evidence="2">The sequence shown here is derived from an EMBL/GenBank/DDBJ whole genome shotgun (WGS) entry which is preliminary data.</text>
</comment>
<evidence type="ECO:0000313" key="2">
    <source>
        <dbReference type="EMBL" id="OGG04663.1"/>
    </source>
</evidence>